<dbReference type="GO" id="GO:0043709">
    <property type="term" value="P:cell adhesion involved in single-species biofilm formation"/>
    <property type="evidence" value="ECO:0007669"/>
    <property type="project" value="TreeGrafter"/>
</dbReference>
<dbReference type="GO" id="GO:1902201">
    <property type="term" value="P:negative regulation of bacterial-type flagellum-dependent cell motility"/>
    <property type="evidence" value="ECO:0007669"/>
    <property type="project" value="TreeGrafter"/>
</dbReference>
<gene>
    <name evidence="6" type="ORF">SAMN02745857_00543</name>
</gene>
<evidence type="ECO:0000256" key="4">
    <source>
        <dbReference type="SAM" id="Coils"/>
    </source>
</evidence>
<dbReference type="EMBL" id="FWXD01000002">
    <property type="protein sequence ID" value="SMC18360.1"/>
    <property type="molecule type" value="Genomic_DNA"/>
</dbReference>
<dbReference type="Gene3D" id="1.25.40.10">
    <property type="entry name" value="Tetratricopeptide repeat domain"/>
    <property type="match status" value="2"/>
</dbReference>
<dbReference type="Proteomes" id="UP000192761">
    <property type="component" value="Unassembled WGS sequence"/>
</dbReference>
<dbReference type="SUPFAM" id="SSF55073">
    <property type="entry name" value="Nucleotide cyclase"/>
    <property type="match status" value="1"/>
</dbReference>
<dbReference type="SUPFAM" id="SSF48452">
    <property type="entry name" value="TPR-like"/>
    <property type="match status" value="2"/>
</dbReference>
<dbReference type="InterPro" id="IPR029787">
    <property type="entry name" value="Nucleotide_cyclase"/>
</dbReference>
<name>A0A1W1X3I9_9NEIS</name>
<dbReference type="Gene3D" id="3.30.70.270">
    <property type="match status" value="1"/>
</dbReference>
<keyword evidence="7" id="KW-1185">Reference proteome</keyword>
<sequence length="537" mass="60843">MNAEPPSQYLVDELNQQARAMYCDRSHAARVLAEQACSMAVSIDYHFGYVEGLLNQARAQILQGAYAEAIALMRHSMFLGEEYGYKIHVAECLQEIARAHYVLAEYDTALEYWASCLSASLDAEAHEAYVRAQIGMGQIYFAHDDFQSAYEHHLKAEEGLTALDNDNLKVAVLINLGVDLHRLDRCDEALQPLQQALRMVEQRMHREYEADTYSGIGHIYLTQGRLDDAEQCLLHAWEVNRDHGHLWGEAFNQLLLGKLARARGNEIRALELLLKAQQQAEAIAAAHLQFQIDEQLSYIYEALGQPHEALAAYRAYHRGYLAILRQSSPQKLRMLQMQLEMEKARLENALLRQQRASQHKELKRVEKMACQDALTGVLNRRGIDMQGNQLFMRARDEVKPLVVLMIDIDHFKRVNDQYGHALGDKVLRQVAALIKSGCRQDDLVARYGGEEFLVMLPGRRCADAFDVAERLRGLIGGWSWTRIHPDLTLTISVGIAECGLESTLAPLLDRADRQLYRAKAAGRNRVVMEPELDAAQP</sequence>
<dbReference type="InterPro" id="IPR043128">
    <property type="entry name" value="Rev_trsase/Diguanyl_cyclase"/>
</dbReference>
<keyword evidence="4" id="KW-0175">Coiled coil</keyword>
<dbReference type="SMART" id="SM00028">
    <property type="entry name" value="TPR"/>
    <property type="match status" value="5"/>
</dbReference>
<evidence type="ECO:0000256" key="2">
    <source>
        <dbReference type="ARBA" id="ARBA00034247"/>
    </source>
</evidence>
<dbReference type="InterPro" id="IPR000160">
    <property type="entry name" value="GGDEF_dom"/>
</dbReference>
<dbReference type="PANTHER" id="PTHR45138">
    <property type="entry name" value="REGULATORY COMPONENTS OF SENSORY TRANSDUCTION SYSTEM"/>
    <property type="match status" value="1"/>
</dbReference>
<accession>A0A1W1X3I9</accession>
<evidence type="ECO:0000313" key="7">
    <source>
        <dbReference type="Proteomes" id="UP000192761"/>
    </source>
</evidence>
<dbReference type="PROSITE" id="PS50005">
    <property type="entry name" value="TPR"/>
    <property type="match status" value="1"/>
</dbReference>
<evidence type="ECO:0000313" key="6">
    <source>
        <dbReference type="EMBL" id="SMC18360.1"/>
    </source>
</evidence>
<evidence type="ECO:0000256" key="1">
    <source>
        <dbReference type="ARBA" id="ARBA00012528"/>
    </source>
</evidence>
<dbReference type="InterPro" id="IPR019734">
    <property type="entry name" value="TPR_rpt"/>
</dbReference>
<proteinExistence type="predicted"/>
<dbReference type="Pfam" id="PF13424">
    <property type="entry name" value="TPR_12"/>
    <property type="match status" value="1"/>
</dbReference>
<dbReference type="PROSITE" id="PS50887">
    <property type="entry name" value="GGDEF"/>
    <property type="match status" value="1"/>
</dbReference>
<evidence type="ECO:0000256" key="3">
    <source>
        <dbReference type="PROSITE-ProRule" id="PRU00339"/>
    </source>
</evidence>
<dbReference type="STRING" id="1121001.SAMN02745857_00543"/>
<evidence type="ECO:0000259" key="5">
    <source>
        <dbReference type="PROSITE" id="PS50887"/>
    </source>
</evidence>
<dbReference type="CDD" id="cd01949">
    <property type="entry name" value="GGDEF"/>
    <property type="match status" value="1"/>
</dbReference>
<dbReference type="PANTHER" id="PTHR45138:SF9">
    <property type="entry name" value="DIGUANYLATE CYCLASE DGCM-RELATED"/>
    <property type="match status" value="1"/>
</dbReference>
<dbReference type="Pfam" id="PF00990">
    <property type="entry name" value="GGDEF"/>
    <property type="match status" value="1"/>
</dbReference>
<feature type="domain" description="GGDEF" evidence="5">
    <location>
        <begin position="399"/>
        <end position="531"/>
    </location>
</feature>
<organism evidence="6 7">
    <name type="scientific">Andreprevotia lacus DSM 23236</name>
    <dbReference type="NCBI Taxonomy" id="1121001"/>
    <lineage>
        <taxon>Bacteria</taxon>
        <taxon>Pseudomonadati</taxon>
        <taxon>Pseudomonadota</taxon>
        <taxon>Betaproteobacteria</taxon>
        <taxon>Neisseriales</taxon>
        <taxon>Chitinibacteraceae</taxon>
        <taxon>Andreprevotia</taxon>
    </lineage>
</organism>
<dbReference type="FunFam" id="3.30.70.270:FF:000001">
    <property type="entry name" value="Diguanylate cyclase domain protein"/>
    <property type="match status" value="1"/>
</dbReference>
<keyword evidence="3" id="KW-0802">TPR repeat</keyword>
<dbReference type="NCBIfam" id="TIGR00254">
    <property type="entry name" value="GGDEF"/>
    <property type="match status" value="1"/>
</dbReference>
<dbReference type="InterPro" id="IPR011990">
    <property type="entry name" value="TPR-like_helical_dom_sf"/>
</dbReference>
<feature type="coiled-coil region" evidence="4">
    <location>
        <begin position="332"/>
        <end position="361"/>
    </location>
</feature>
<protein>
    <recommendedName>
        <fullName evidence="1">diguanylate cyclase</fullName>
        <ecNumber evidence="1">2.7.7.65</ecNumber>
    </recommendedName>
</protein>
<feature type="repeat" description="TPR" evidence="3">
    <location>
        <begin position="210"/>
        <end position="243"/>
    </location>
</feature>
<dbReference type="SMART" id="SM00267">
    <property type="entry name" value="GGDEF"/>
    <property type="match status" value="1"/>
</dbReference>
<dbReference type="OrthoDB" id="8522032at2"/>
<reference evidence="6 7" key="1">
    <citation type="submission" date="2017-04" db="EMBL/GenBank/DDBJ databases">
        <authorList>
            <person name="Afonso C.L."/>
            <person name="Miller P.J."/>
            <person name="Scott M.A."/>
            <person name="Spackman E."/>
            <person name="Goraichik I."/>
            <person name="Dimitrov K.M."/>
            <person name="Suarez D.L."/>
            <person name="Swayne D.E."/>
        </authorList>
    </citation>
    <scope>NUCLEOTIDE SEQUENCE [LARGE SCALE GENOMIC DNA]</scope>
    <source>
        <strain evidence="6 7">DSM 23236</strain>
    </source>
</reference>
<dbReference type="InterPro" id="IPR050469">
    <property type="entry name" value="Diguanylate_Cyclase"/>
</dbReference>
<dbReference type="RefSeq" id="WP_084089001.1">
    <property type="nucleotide sequence ID" value="NZ_FWXD01000002.1"/>
</dbReference>
<dbReference type="AlphaFoldDB" id="A0A1W1X3I9"/>
<dbReference type="GO" id="GO:0052621">
    <property type="term" value="F:diguanylate cyclase activity"/>
    <property type="evidence" value="ECO:0007669"/>
    <property type="project" value="UniProtKB-EC"/>
</dbReference>
<comment type="catalytic activity">
    <reaction evidence="2">
        <text>2 GTP = 3',3'-c-di-GMP + 2 diphosphate</text>
        <dbReference type="Rhea" id="RHEA:24898"/>
        <dbReference type="ChEBI" id="CHEBI:33019"/>
        <dbReference type="ChEBI" id="CHEBI:37565"/>
        <dbReference type="ChEBI" id="CHEBI:58805"/>
        <dbReference type="EC" id="2.7.7.65"/>
    </reaction>
</comment>
<dbReference type="GO" id="GO:0005886">
    <property type="term" value="C:plasma membrane"/>
    <property type="evidence" value="ECO:0007669"/>
    <property type="project" value="TreeGrafter"/>
</dbReference>
<dbReference type="EC" id="2.7.7.65" evidence="1"/>